<dbReference type="EMBL" id="JAJSOW010000100">
    <property type="protein sequence ID" value="KAI9186027.1"/>
    <property type="molecule type" value="Genomic_DNA"/>
</dbReference>
<evidence type="ECO:0000256" key="1">
    <source>
        <dbReference type="ARBA" id="ARBA00008894"/>
    </source>
</evidence>
<dbReference type="Proteomes" id="UP001064489">
    <property type="component" value="Chromosome 3"/>
</dbReference>
<dbReference type="InterPro" id="IPR002182">
    <property type="entry name" value="NB-ARC"/>
</dbReference>
<dbReference type="SMART" id="SM00369">
    <property type="entry name" value="LRR_TYP"/>
    <property type="match status" value="4"/>
</dbReference>
<dbReference type="FunFam" id="1.10.10.10:FF:000322">
    <property type="entry name" value="Probable disease resistance protein At1g63360"/>
    <property type="match status" value="1"/>
</dbReference>
<feature type="domain" description="Disease resistance protein At4g27190-like leucine-rich repeats" evidence="8">
    <location>
        <begin position="1172"/>
        <end position="1266"/>
    </location>
</feature>
<evidence type="ECO:0000313" key="11">
    <source>
        <dbReference type="Proteomes" id="UP001064489"/>
    </source>
</evidence>
<feature type="domain" description="Disease resistance protein At4g27190-like leucine-rich repeats" evidence="8">
    <location>
        <begin position="781"/>
        <end position="897"/>
    </location>
</feature>
<dbReference type="InterPro" id="IPR032675">
    <property type="entry name" value="LRR_dom_sf"/>
</dbReference>
<evidence type="ECO:0000256" key="3">
    <source>
        <dbReference type="ARBA" id="ARBA00022737"/>
    </source>
</evidence>
<dbReference type="Pfam" id="PF00931">
    <property type="entry name" value="NB-ARC"/>
    <property type="match status" value="1"/>
</dbReference>
<comment type="caution">
    <text evidence="10">The sequence shown here is derived from an EMBL/GenBank/DDBJ whole genome shotgun (WGS) entry which is preliminary data.</text>
</comment>
<keyword evidence="11" id="KW-1185">Reference proteome</keyword>
<gene>
    <name evidence="10" type="ORF">LWI28_013141</name>
</gene>
<evidence type="ECO:0008006" key="12">
    <source>
        <dbReference type="Google" id="ProtNLM"/>
    </source>
</evidence>
<reference evidence="10" key="1">
    <citation type="journal article" date="2022" name="Plant J.">
        <title>Strategies of tolerance reflected in two North American maple genomes.</title>
        <authorList>
            <person name="McEvoy S.L."/>
            <person name="Sezen U.U."/>
            <person name="Trouern-Trend A."/>
            <person name="McMahon S.M."/>
            <person name="Schaberg P.G."/>
            <person name="Yang J."/>
            <person name="Wegrzyn J.L."/>
            <person name="Swenson N.G."/>
        </authorList>
    </citation>
    <scope>NUCLEOTIDE SEQUENCE</scope>
    <source>
        <strain evidence="10">91603</strain>
    </source>
</reference>
<evidence type="ECO:0000313" key="10">
    <source>
        <dbReference type="EMBL" id="KAI9186027.1"/>
    </source>
</evidence>
<keyword evidence="2" id="KW-0433">Leucine-rich repeat</keyword>
<dbReference type="InterPro" id="IPR057135">
    <property type="entry name" value="At4g27190-like_LRR"/>
</dbReference>
<evidence type="ECO:0000259" key="7">
    <source>
        <dbReference type="Pfam" id="PF00931"/>
    </source>
</evidence>
<proteinExistence type="inferred from homology"/>
<sequence>MDELEGQKDEIKLRLEIECGFGKLPKIEVKNWLENVQTIIDEAKNIEDTFKKVKCFSRVHQAKLVDKKIQEVKEYHRKGTSFNSLVIDAPPLVGMTLPTTGLVGETTAKKNMEEIWGHLIGNEIQKIGVCGMGGAGKTTIMTHLNNRLIEENKFKHVIWVTVSQTIDLIKVQDEIANAMKQSLSGIEDHKIRVKTLLSMFEGKRFVLILDDMWEAIRLEEIGIPEPTEENGCKLVITTRSLDVCRSMGCKTVQVKPLSEKEALVLFFEKSELDISKVSTLKETVELMVKQCDGLPLAIVTIASSLKGEEDIREWRNALLELSNNKRSIKVRDDEIFVRLKFSYDRLKDERIQRCFLYCALYPKDHDIPKNELVDYWIAEGLVDEMVNLQATEDRAHIIIKSLVNNCLLLESTDSEGRSCVKLHVIVRDMALMHITSKSPLFMVKAGMELEELPSGKEWKENLDKVSLMDNLIREIPYSLSPNCQILSTLLLQGNPLRSIPESFFSHMHGLKILNLSRTEIESLPNSISELTNLTALLLQNCSRLKRVPSLARLQALEKLELGNTGINEVPAGMEMLENLTSLDLLCSKLHMIPAGIFSKLCRLQKLRVNWGLETLRVAVEEAATLKKLDRLLAQFHHLQDFNCYVKYLNSWGRPDEYCLFLKPVVIDNDWKSINDWKLNYDVNKAVILNGCNICGSEEDSIFLPKEVESLVIIDCGDVRTMSNIPMFNTFERLEILRVEHLRNLTGILLNAPESSPASQNPHLKSLPAGQYSHLKVFVGRELWEALLNGQYSNLKVVHINGCPQLMKLFTSTLMWELKNLEKIEVRNCHAMEELIAVEGSLKEFLLPKLKILSLFDMPKLKSICSCNGLVMVCDSLQVIDIRACRKLKKILSSSSKLQLGVLKNLEEIDVRDCDEIEEIIAIDDVDCKKELIFSLPKLRKLTLTGLLQLKSIINVCGSNGVMVCDSLQVIDIRACRKLKKILSSSSKLQLGVLKNLEEIDVRDCDEIEEIIAIDDVDCKKELIFSLPKLRKLTLTGLLQLKSIINVCGSNGVMVCDSLQVIDIRACRKLKKILSSSSKLQLGVLKNLEEIDVRDCDEIEEIIAIDDVDCKKELIFSLPKLRKLTLTGLLQLKSIINVCGSNGVMVCDSLQVIDIRACWKLKKILSSSSKLQLGVLKNLEEIDVQRCDEIEEIIAIDDVDCKKELIFSLPKLRKLTLTGLWQLKSIINVCGSNGVMVCDSLQVIDIQFCWKLKKILSSSSKLQLGVLKNLEEIDVRYCGEMEEIIAIDDVDCKKELIFSLPKLRKLTLRYMEELKSIINVCGGSNGVLMVCDSLQVIDIWGCPELKRFPIYLPIDDKGEPSPPPALIKINVAKDWWEALEWDHLHPRAKTLLLPFCKFY</sequence>
<dbReference type="InterPro" id="IPR042197">
    <property type="entry name" value="Apaf_helical"/>
</dbReference>
<feature type="domain" description="Disease resistance protein winged helix" evidence="9">
    <location>
        <begin position="360"/>
        <end position="430"/>
    </location>
</feature>
<dbReference type="SUPFAM" id="SSF52540">
    <property type="entry name" value="P-loop containing nucleoside triphosphate hydrolases"/>
    <property type="match status" value="1"/>
</dbReference>
<dbReference type="InterPro" id="IPR001611">
    <property type="entry name" value="Leu-rich_rpt"/>
</dbReference>
<dbReference type="Gene3D" id="3.80.10.10">
    <property type="entry name" value="Ribonuclease Inhibitor"/>
    <property type="match status" value="6"/>
</dbReference>
<keyword evidence="5" id="KW-0611">Plant defense</keyword>
<reference evidence="10" key="2">
    <citation type="submission" date="2023-02" db="EMBL/GenBank/DDBJ databases">
        <authorList>
            <person name="Swenson N.G."/>
            <person name="Wegrzyn J.L."/>
            <person name="Mcevoy S.L."/>
        </authorList>
    </citation>
    <scope>NUCLEOTIDE SEQUENCE</scope>
    <source>
        <strain evidence="10">91603</strain>
        <tissue evidence="10">Leaf</tissue>
    </source>
</reference>
<accession>A0AAD5J5P4</accession>
<dbReference type="InterPro" id="IPR036388">
    <property type="entry name" value="WH-like_DNA-bd_sf"/>
</dbReference>
<organism evidence="10 11">
    <name type="scientific">Acer negundo</name>
    <name type="common">Box elder</name>
    <dbReference type="NCBI Taxonomy" id="4023"/>
    <lineage>
        <taxon>Eukaryota</taxon>
        <taxon>Viridiplantae</taxon>
        <taxon>Streptophyta</taxon>
        <taxon>Embryophyta</taxon>
        <taxon>Tracheophyta</taxon>
        <taxon>Spermatophyta</taxon>
        <taxon>Magnoliopsida</taxon>
        <taxon>eudicotyledons</taxon>
        <taxon>Gunneridae</taxon>
        <taxon>Pentapetalae</taxon>
        <taxon>rosids</taxon>
        <taxon>malvids</taxon>
        <taxon>Sapindales</taxon>
        <taxon>Sapindaceae</taxon>
        <taxon>Hippocastanoideae</taxon>
        <taxon>Acereae</taxon>
        <taxon>Acer</taxon>
    </lineage>
</organism>
<name>A0AAD5J5P4_ACENE</name>
<dbReference type="SUPFAM" id="SSF52058">
    <property type="entry name" value="L domain-like"/>
    <property type="match status" value="2"/>
</dbReference>
<dbReference type="PANTHER" id="PTHR33463:SF187">
    <property type="entry name" value="AND NB-ARC DOMAIN DISEASE RESISTANCE PROTEIN, PUTATIVE-RELATED"/>
    <property type="match status" value="1"/>
</dbReference>
<dbReference type="PRINTS" id="PR00364">
    <property type="entry name" value="DISEASERSIST"/>
</dbReference>
<dbReference type="GO" id="GO:0043531">
    <property type="term" value="F:ADP binding"/>
    <property type="evidence" value="ECO:0007669"/>
    <property type="project" value="InterPro"/>
</dbReference>
<dbReference type="Pfam" id="PF13855">
    <property type="entry name" value="LRR_8"/>
    <property type="match status" value="1"/>
</dbReference>
<dbReference type="InterPro" id="IPR003591">
    <property type="entry name" value="Leu-rich_rpt_typical-subtyp"/>
</dbReference>
<dbReference type="FunFam" id="3.40.50.300:FF:001091">
    <property type="entry name" value="Probable disease resistance protein At1g61300"/>
    <property type="match status" value="1"/>
</dbReference>
<evidence type="ECO:0000256" key="6">
    <source>
        <dbReference type="ARBA" id="ARBA00022840"/>
    </source>
</evidence>
<dbReference type="Pfam" id="PF23247">
    <property type="entry name" value="LRR_RPS2"/>
    <property type="match status" value="4"/>
</dbReference>
<dbReference type="Gene3D" id="3.40.50.300">
    <property type="entry name" value="P-loop containing nucleotide triphosphate hydrolases"/>
    <property type="match status" value="1"/>
</dbReference>
<comment type="similarity">
    <text evidence="1">Belongs to the disease resistance NB-LRR family.</text>
</comment>
<feature type="domain" description="Disease resistance protein At4g27190-like leucine-rich repeats" evidence="8">
    <location>
        <begin position="1081"/>
        <end position="1170"/>
    </location>
</feature>
<evidence type="ECO:0000259" key="9">
    <source>
        <dbReference type="Pfam" id="PF23559"/>
    </source>
</evidence>
<evidence type="ECO:0000259" key="8">
    <source>
        <dbReference type="Pfam" id="PF23247"/>
    </source>
</evidence>
<dbReference type="PANTHER" id="PTHR33463">
    <property type="entry name" value="NB-ARC DOMAIN-CONTAINING PROTEIN-RELATED"/>
    <property type="match status" value="1"/>
</dbReference>
<dbReference type="InterPro" id="IPR027417">
    <property type="entry name" value="P-loop_NTPase"/>
</dbReference>
<feature type="domain" description="Disease resistance protein At4g27190-like leucine-rich repeats" evidence="8">
    <location>
        <begin position="899"/>
        <end position="988"/>
    </location>
</feature>
<evidence type="ECO:0000256" key="4">
    <source>
        <dbReference type="ARBA" id="ARBA00022741"/>
    </source>
</evidence>
<keyword evidence="6" id="KW-0067">ATP-binding</keyword>
<dbReference type="Gene3D" id="1.10.8.430">
    <property type="entry name" value="Helical domain of apoptotic protease-activating factors"/>
    <property type="match status" value="1"/>
</dbReference>
<evidence type="ECO:0000256" key="5">
    <source>
        <dbReference type="ARBA" id="ARBA00022821"/>
    </source>
</evidence>
<evidence type="ECO:0000256" key="2">
    <source>
        <dbReference type="ARBA" id="ARBA00022614"/>
    </source>
</evidence>
<feature type="domain" description="NB-ARC" evidence="7">
    <location>
        <begin position="109"/>
        <end position="269"/>
    </location>
</feature>
<dbReference type="GO" id="GO:0005524">
    <property type="term" value="F:ATP binding"/>
    <property type="evidence" value="ECO:0007669"/>
    <property type="project" value="UniProtKB-KW"/>
</dbReference>
<dbReference type="Gene3D" id="1.10.10.10">
    <property type="entry name" value="Winged helix-like DNA-binding domain superfamily/Winged helix DNA-binding domain"/>
    <property type="match status" value="1"/>
</dbReference>
<keyword evidence="4" id="KW-0547">Nucleotide-binding</keyword>
<keyword evidence="3" id="KW-0677">Repeat</keyword>
<dbReference type="Pfam" id="PF23559">
    <property type="entry name" value="WHD_DRP"/>
    <property type="match status" value="1"/>
</dbReference>
<dbReference type="InterPro" id="IPR058922">
    <property type="entry name" value="WHD_DRP"/>
</dbReference>
<dbReference type="GO" id="GO:0006952">
    <property type="term" value="P:defense response"/>
    <property type="evidence" value="ECO:0007669"/>
    <property type="project" value="UniProtKB-KW"/>
</dbReference>
<dbReference type="InterPro" id="IPR050905">
    <property type="entry name" value="Plant_NBS-LRR"/>
</dbReference>
<protein>
    <recommendedName>
        <fullName evidence="12">NB-ARC domain-containing protein</fullName>
    </recommendedName>
</protein>